<protein>
    <submittedName>
        <fullName evidence="2">DNA-binding MarR family transcriptional regulator</fullName>
    </submittedName>
</protein>
<evidence type="ECO:0000313" key="3">
    <source>
        <dbReference type="Proteomes" id="UP000318336"/>
    </source>
</evidence>
<dbReference type="SMART" id="SM00347">
    <property type="entry name" value="HTH_MARR"/>
    <property type="match status" value="1"/>
</dbReference>
<dbReference type="GO" id="GO:0003677">
    <property type="term" value="F:DNA binding"/>
    <property type="evidence" value="ECO:0007669"/>
    <property type="project" value="UniProtKB-KW"/>
</dbReference>
<sequence length="162" mass="18269">MTAGTHWLNHEEQASWRAYLRASRQLWVQLDRDLQREFDLSLAEYEIMSMVSEAPGRRLRMSALAQIVVQSRSRLTHTAKRLEERGLVERVPVTDDRRGVELVLLDSGMALVNKASHLHVQGVREHLIDLLDPQQFAALGAASARISEHLSDVPVSAPNMAL</sequence>
<dbReference type="PANTHER" id="PTHR33164:SF99">
    <property type="entry name" value="MARR FAMILY REGULATORY PROTEIN"/>
    <property type="match status" value="1"/>
</dbReference>
<dbReference type="AlphaFoldDB" id="A0A542X8C5"/>
<name>A0A542X8C5_9MICO</name>
<dbReference type="EMBL" id="VFOK01000001">
    <property type="protein sequence ID" value="TQL32006.1"/>
    <property type="molecule type" value="Genomic_DNA"/>
</dbReference>
<dbReference type="InterPro" id="IPR000835">
    <property type="entry name" value="HTH_MarR-typ"/>
</dbReference>
<accession>A0A542X8C5</accession>
<dbReference type="PANTHER" id="PTHR33164">
    <property type="entry name" value="TRANSCRIPTIONAL REGULATOR, MARR FAMILY"/>
    <property type="match status" value="1"/>
</dbReference>
<dbReference type="InterPro" id="IPR039422">
    <property type="entry name" value="MarR/SlyA-like"/>
</dbReference>
<dbReference type="SUPFAM" id="SSF46785">
    <property type="entry name" value="Winged helix' DNA-binding domain"/>
    <property type="match status" value="1"/>
</dbReference>
<dbReference type="InterPro" id="IPR036390">
    <property type="entry name" value="WH_DNA-bd_sf"/>
</dbReference>
<organism evidence="2 3">
    <name type="scientific">Barrientosiimonas humi</name>
    <dbReference type="NCBI Taxonomy" id="999931"/>
    <lineage>
        <taxon>Bacteria</taxon>
        <taxon>Bacillati</taxon>
        <taxon>Actinomycetota</taxon>
        <taxon>Actinomycetes</taxon>
        <taxon>Micrococcales</taxon>
        <taxon>Dermacoccaceae</taxon>
        <taxon>Barrientosiimonas</taxon>
    </lineage>
</organism>
<dbReference type="Proteomes" id="UP000318336">
    <property type="component" value="Unassembled WGS sequence"/>
</dbReference>
<dbReference type="GO" id="GO:0003700">
    <property type="term" value="F:DNA-binding transcription factor activity"/>
    <property type="evidence" value="ECO:0007669"/>
    <property type="project" value="InterPro"/>
</dbReference>
<evidence type="ECO:0000259" key="1">
    <source>
        <dbReference type="PROSITE" id="PS50995"/>
    </source>
</evidence>
<reference evidence="2 3" key="1">
    <citation type="submission" date="2019-06" db="EMBL/GenBank/DDBJ databases">
        <title>Sequencing the genomes of 1000 actinobacteria strains.</title>
        <authorList>
            <person name="Klenk H.-P."/>
        </authorList>
    </citation>
    <scope>NUCLEOTIDE SEQUENCE [LARGE SCALE GENOMIC DNA]</scope>
    <source>
        <strain evidence="2 3">DSM 24617</strain>
    </source>
</reference>
<evidence type="ECO:0000313" key="2">
    <source>
        <dbReference type="EMBL" id="TQL32006.1"/>
    </source>
</evidence>
<dbReference type="GO" id="GO:0006950">
    <property type="term" value="P:response to stress"/>
    <property type="evidence" value="ECO:0007669"/>
    <property type="project" value="TreeGrafter"/>
</dbReference>
<dbReference type="RefSeq" id="WP_142004165.1">
    <property type="nucleotide sequence ID" value="NZ_CAJTBP010000001.1"/>
</dbReference>
<dbReference type="InterPro" id="IPR036388">
    <property type="entry name" value="WH-like_DNA-bd_sf"/>
</dbReference>
<dbReference type="Gene3D" id="1.10.10.10">
    <property type="entry name" value="Winged helix-like DNA-binding domain superfamily/Winged helix DNA-binding domain"/>
    <property type="match status" value="1"/>
</dbReference>
<keyword evidence="3" id="KW-1185">Reference proteome</keyword>
<feature type="domain" description="HTH marR-type" evidence="1">
    <location>
        <begin position="12"/>
        <end position="148"/>
    </location>
</feature>
<dbReference type="PROSITE" id="PS50995">
    <property type="entry name" value="HTH_MARR_2"/>
    <property type="match status" value="1"/>
</dbReference>
<proteinExistence type="predicted"/>
<gene>
    <name evidence="2" type="ORF">FB554_0121</name>
</gene>
<comment type="caution">
    <text evidence="2">The sequence shown here is derived from an EMBL/GenBank/DDBJ whole genome shotgun (WGS) entry which is preliminary data.</text>
</comment>
<dbReference type="OrthoDB" id="8635520at2"/>
<dbReference type="Pfam" id="PF12802">
    <property type="entry name" value="MarR_2"/>
    <property type="match status" value="1"/>
</dbReference>
<keyword evidence="2" id="KW-0238">DNA-binding</keyword>